<sequence length="86" mass="9616">MGNFAKDKATGTRVIKNSRNATSNQSKVIQYYNCKDDIDAFDSDCDEALTVSTVFMVMLTSYDSDVLSKAPNYDTYQDNNVIDHSV</sequence>
<gene>
    <name evidence="1" type="ORF">Tci_058025</name>
</gene>
<organism evidence="1">
    <name type="scientific">Tanacetum cinerariifolium</name>
    <name type="common">Dalmatian daisy</name>
    <name type="synonym">Chrysanthemum cinerariifolium</name>
    <dbReference type="NCBI Taxonomy" id="118510"/>
    <lineage>
        <taxon>Eukaryota</taxon>
        <taxon>Viridiplantae</taxon>
        <taxon>Streptophyta</taxon>
        <taxon>Embryophyta</taxon>
        <taxon>Tracheophyta</taxon>
        <taxon>Spermatophyta</taxon>
        <taxon>Magnoliopsida</taxon>
        <taxon>eudicotyledons</taxon>
        <taxon>Gunneridae</taxon>
        <taxon>Pentapetalae</taxon>
        <taxon>asterids</taxon>
        <taxon>campanulids</taxon>
        <taxon>Asterales</taxon>
        <taxon>Asteraceae</taxon>
        <taxon>Asteroideae</taxon>
        <taxon>Anthemideae</taxon>
        <taxon>Anthemidinae</taxon>
        <taxon>Tanacetum</taxon>
    </lineage>
</organism>
<accession>A0A6L2NKA3</accession>
<name>A0A6L2NKA3_TANCI</name>
<dbReference type="EMBL" id="BKCJ010009239">
    <property type="protein sequence ID" value="GEU86047.1"/>
    <property type="molecule type" value="Genomic_DNA"/>
</dbReference>
<reference evidence="1" key="1">
    <citation type="journal article" date="2019" name="Sci. Rep.">
        <title>Draft genome of Tanacetum cinerariifolium, the natural source of mosquito coil.</title>
        <authorList>
            <person name="Yamashiro T."/>
            <person name="Shiraishi A."/>
            <person name="Satake H."/>
            <person name="Nakayama K."/>
        </authorList>
    </citation>
    <scope>NUCLEOTIDE SEQUENCE</scope>
</reference>
<protein>
    <submittedName>
        <fullName evidence="1">Uncharacterized protein</fullName>
    </submittedName>
</protein>
<evidence type="ECO:0000313" key="1">
    <source>
        <dbReference type="EMBL" id="GEU86047.1"/>
    </source>
</evidence>
<comment type="caution">
    <text evidence="1">The sequence shown here is derived from an EMBL/GenBank/DDBJ whole genome shotgun (WGS) entry which is preliminary data.</text>
</comment>
<proteinExistence type="predicted"/>
<dbReference type="AlphaFoldDB" id="A0A6L2NKA3"/>